<dbReference type="InterPro" id="IPR056672">
    <property type="entry name" value="DUF7770"/>
</dbReference>
<dbReference type="OrthoDB" id="3527137at2759"/>
<protein>
    <recommendedName>
        <fullName evidence="1">DUF7770 domain-containing protein</fullName>
    </recommendedName>
</protein>
<evidence type="ECO:0000313" key="3">
    <source>
        <dbReference type="Proteomes" id="UP000054279"/>
    </source>
</evidence>
<sequence>MSTSSTIVQSGFVPYKSFVVTNMVLYGDSTNNVGIAASGNDDDVKSISHWRIALELEKDPKEFEKAECALFILNMMPGADLNTGILTVSRRINQLPSTTAKFKAPVISLPWGDIIDAETFINIILRNGRDRFKFTNGRGSRHWCGVILHDFQDAGLVSAGSYQEFMMHLEEENKKDPVCCPLPVAKGTFY</sequence>
<evidence type="ECO:0000259" key="1">
    <source>
        <dbReference type="Pfam" id="PF24968"/>
    </source>
</evidence>
<reference evidence="2 3" key="1">
    <citation type="submission" date="2014-06" db="EMBL/GenBank/DDBJ databases">
        <title>Evolutionary Origins and Diversification of the Mycorrhizal Mutualists.</title>
        <authorList>
            <consortium name="DOE Joint Genome Institute"/>
            <consortium name="Mycorrhizal Genomics Consortium"/>
            <person name="Kohler A."/>
            <person name="Kuo A."/>
            <person name="Nagy L.G."/>
            <person name="Floudas D."/>
            <person name="Copeland A."/>
            <person name="Barry K.W."/>
            <person name="Cichocki N."/>
            <person name="Veneault-Fourrey C."/>
            <person name="LaButti K."/>
            <person name="Lindquist E.A."/>
            <person name="Lipzen A."/>
            <person name="Lundell T."/>
            <person name="Morin E."/>
            <person name="Murat C."/>
            <person name="Riley R."/>
            <person name="Ohm R."/>
            <person name="Sun H."/>
            <person name="Tunlid A."/>
            <person name="Henrissat B."/>
            <person name="Grigoriev I.V."/>
            <person name="Hibbett D.S."/>
            <person name="Martin F."/>
        </authorList>
    </citation>
    <scope>NUCLEOTIDE SEQUENCE [LARGE SCALE GENOMIC DNA]</scope>
    <source>
        <strain evidence="2 3">SS14</strain>
    </source>
</reference>
<proteinExistence type="predicted"/>
<dbReference type="Proteomes" id="UP000054279">
    <property type="component" value="Unassembled WGS sequence"/>
</dbReference>
<evidence type="ECO:0000313" key="2">
    <source>
        <dbReference type="EMBL" id="KIJ36328.1"/>
    </source>
</evidence>
<dbReference type="Pfam" id="PF24968">
    <property type="entry name" value="DUF7770"/>
    <property type="match status" value="1"/>
</dbReference>
<dbReference type="AlphaFoldDB" id="A0A0C9U0Q6"/>
<gene>
    <name evidence="2" type="ORF">M422DRAFT_34292</name>
</gene>
<dbReference type="HOGENOM" id="CLU_1366759_0_0_1"/>
<accession>A0A0C9U0Q6</accession>
<name>A0A0C9U0Q6_SPHS4</name>
<dbReference type="EMBL" id="KN837179">
    <property type="protein sequence ID" value="KIJ36328.1"/>
    <property type="molecule type" value="Genomic_DNA"/>
</dbReference>
<feature type="domain" description="DUF7770" evidence="1">
    <location>
        <begin position="41"/>
        <end position="190"/>
    </location>
</feature>
<organism evidence="2 3">
    <name type="scientific">Sphaerobolus stellatus (strain SS14)</name>
    <dbReference type="NCBI Taxonomy" id="990650"/>
    <lineage>
        <taxon>Eukaryota</taxon>
        <taxon>Fungi</taxon>
        <taxon>Dikarya</taxon>
        <taxon>Basidiomycota</taxon>
        <taxon>Agaricomycotina</taxon>
        <taxon>Agaricomycetes</taxon>
        <taxon>Phallomycetidae</taxon>
        <taxon>Geastrales</taxon>
        <taxon>Sphaerobolaceae</taxon>
        <taxon>Sphaerobolus</taxon>
    </lineage>
</organism>
<keyword evidence="3" id="KW-1185">Reference proteome</keyword>